<feature type="compositionally biased region" description="Basic residues" evidence="7">
    <location>
        <begin position="1"/>
        <end position="10"/>
    </location>
</feature>
<comment type="function">
    <text evidence="6">The UvrABC repair system catalyzes the recognition and processing of DNA lesions. UvrC both incises the 5' and 3' sides of the lesion. The N-terminal half is responsible for the 3' incision and the C-terminal half is responsible for the 5' incision.</text>
</comment>
<dbReference type="InParanoid" id="A0A5R8Q8D7"/>
<keyword evidence="12" id="KW-1185">Reference proteome</keyword>
<dbReference type="EMBL" id="VBWP01000010">
    <property type="protein sequence ID" value="TLG71761.1"/>
    <property type="molecule type" value="Genomic_DNA"/>
</dbReference>
<dbReference type="PROSITE" id="PS50164">
    <property type="entry name" value="GIY_YIG"/>
    <property type="match status" value="1"/>
</dbReference>
<comment type="similarity">
    <text evidence="6">Belongs to the UvrC family.</text>
</comment>
<dbReference type="OrthoDB" id="9804933at2"/>
<name>A0A5R8Q8D7_9FIRM</name>
<gene>
    <name evidence="6 11" type="primary">uvrC</name>
    <name evidence="11" type="ORF">FEZ08_10150</name>
</gene>
<dbReference type="SUPFAM" id="SSF47781">
    <property type="entry name" value="RuvA domain 2-like"/>
    <property type="match status" value="1"/>
</dbReference>
<dbReference type="Gene3D" id="3.40.1440.10">
    <property type="entry name" value="GIY-YIG endonuclease"/>
    <property type="match status" value="1"/>
</dbReference>
<keyword evidence="6" id="KW-0742">SOS response</keyword>
<keyword evidence="5 6" id="KW-0234">DNA repair</keyword>
<dbReference type="AlphaFoldDB" id="A0A5R8Q8D7"/>
<dbReference type="InterPro" id="IPR050066">
    <property type="entry name" value="UvrABC_protein_C"/>
</dbReference>
<comment type="caution">
    <text evidence="11">The sequence shown here is derived from an EMBL/GenBank/DDBJ whole genome shotgun (WGS) entry which is preliminary data.</text>
</comment>
<proteinExistence type="inferred from homology"/>
<evidence type="ECO:0000256" key="5">
    <source>
        <dbReference type="ARBA" id="ARBA00023204"/>
    </source>
</evidence>
<reference evidence="11 12" key="1">
    <citation type="submission" date="2019-05" db="EMBL/GenBank/DDBJ databases">
        <title>Culicoidintestinum kansasii gen. nov., sp. nov. from the gastrointestinal tract of the biting midge, Culicoides sonorensis.</title>
        <authorList>
            <person name="Neupane S."/>
            <person name="Ghosh A."/>
            <person name="Gunther S."/>
            <person name="Martin K."/>
            <person name="Zurek L."/>
        </authorList>
    </citation>
    <scope>NUCLEOTIDE SEQUENCE [LARGE SCALE GENOMIC DNA]</scope>
    <source>
        <strain evidence="11 12">CS-1</strain>
    </source>
</reference>
<dbReference type="GO" id="GO:0009432">
    <property type="term" value="P:SOS response"/>
    <property type="evidence" value="ECO:0007669"/>
    <property type="project" value="UniProtKB-UniRule"/>
</dbReference>
<dbReference type="InterPro" id="IPR035901">
    <property type="entry name" value="GIY-YIG_endonuc_sf"/>
</dbReference>
<dbReference type="PROSITE" id="PS50165">
    <property type="entry name" value="UVRC"/>
    <property type="match status" value="1"/>
</dbReference>
<accession>A0A5R8Q8D7</accession>
<dbReference type="Pfam" id="PF22920">
    <property type="entry name" value="UvrC_RNaseH"/>
    <property type="match status" value="1"/>
</dbReference>
<keyword evidence="1 6" id="KW-0963">Cytoplasm</keyword>
<dbReference type="SUPFAM" id="SSF46600">
    <property type="entry name" value="C-terminal UvrC-binding domain of UvrB"/>
    <property type="match status" value="1"/>
</dbReference>
<dbReference type="GO" id="GO:0005737">
    <property type="term" value="C:cytoplasm"/>
    <property type="evidence" value="ECO:0007669"/>
    <property type="project" value="UniProtKB-SubCell"/>
</dbReference>
<dbReference type="GO" id="GO:0003677">
    <property type="term" value="F:DNA binding"/>
    <property type="evidence" value="ECO:0007669"/>
    <property type="project" value="UniProtKB-UniRule"/>
</dbReference>
<keyword evidence="2 6" id="KW-0227">DNA damage</keyword>
<dbReference type="PROSITE" id="PS50151">
    <property type="entry name" value="UVR"/>
    <property type="match status" value="1"/>
</dbReference>
<feature type="region of interest" description="Disordered" evidence="7">
    <location>
        <begin position="1"/>
        <end position="33"/>
    </location>
</feature>
<keyword evidence="4 6" id="KW-0267">Excision nuclease</keyword>
<feature type="domain" description="UVR" evidence="8">
    <location>
        <begin position="232"/>
        <end position="267"/>
    </location>
</feature>
<evidence type="ECO:0000313" key="11">
    <source>
        <dbReference type="EMBL" id="TLG71761.1"/>
    </source>
</evidence>
<dbReference type="InterPro" id="IPR001162">
    <property type="entry name" value="UvrC_RNase_H_dom"/>
</dbReference>
<dbReference type="PANTHER" id="PTHR30562">
    <property type="entry name" value="UVRC/OXIDOREDUCTASE"/>
    <property type="match status" value="1"/>
</dbReference>
<dbReference type="HAMAP" id="MF_00203">
    <property type="entry name" value="UvrC"/>
    <property type="match status" value="1"/>
</dbReference>
<dbReference type="InterPro" id="IPR000305">
    <property type="entry name" value="GIY-YIG_endonuc"/>
</dbReference>
<comment type="subunit">
    <text evidence="6">Interacts with UvrB in an incision complex.</text>
</comment>
<evidence type="ECO:0000256" key="4">
    <source>
        <dbReference type="ARBA" id="ARBA00022881"/>
    </source>
</evidence>
<dbReference type="GO" id="GO:0009381">
    <property type="term" value="F:excinuclease ABC activity"/>
    <property type="evidence" value="ECO:0007669"/>
    <property type="project" value="UniProtKB-UniRule"/>
</dbReference>
<evidence type="ECO:0000259" key="9">
    <source>
        <dbReference type="PROSITE" id="PS50164"/>
    </source>
</evidence>
<protein>
    <recommendedName>
        <fullName evidence="6">UvrABC system protein C</fullName>
        <shortName evidence="6">Protein UvrC</shortName>
    </recommendedName>
    <alternativeName>
        <fullName evidence="6">Excinuclease ABC subunit C</fullName>
    </alternativeName>
</protein>
<evidence type="ECO:0000256" key="3">
    <source>
        <dbReference type="ARBA" id="ARBA00022769"/>
    </source>
</evidence>
<dbReference type="Pfam" id="PF08459">
    <property type="entry name" value="UvrC_RNaseH_dom"/>
    <property type="match status" value="1"/>
</dbReference>
<comment type="subcellular location">
    <subcellularLocation>
        <location evidence="6">Cytoplasm</location>
    </subcellularLocation>
</comment>
<dbReference type="Pfam" id="PF02151">
    <property type="entry name" value="UVR"/>
    <property type="match status" value="1"/>
</dbReference>
<feature type="domain" description="GIY-YIG" evidence="9">
    <location>
        <begin position="50"/>
        <end position="127"/>
    </location>
</feature>
<dbReference type="InterPro" id="IPR001943">
    <property type="entry name" value="UVR_dom"/>
</dbReference>
<evidence type="ECO:0000256" key="2">
    <source>
        <dbReference type="ARBA" id="ARBA00022763"/>
    </source>
</evidence>
<evidence type="ECO:0000313" key="12">
    <source>
        <dbReference type="Proteomes" id="UP000306912"/>
    </source>
</evidence>
<dbReference type="Pfam" id="PF01541">
    <property type="entry name" value="GIY-YIG"/>
    <property type="match status" value="1"/>
</dbReference>
<dbReference type="GO" id="GO:0006289">
    <property type="term" value="P:nucleotide-excision repair"/>
    <property type="evidence" value="ECO:0007669"/>
    <property type="project" value="UniProtKB-UniRule"/>
</dbReference>
<dbReference type="InterPro" id="IPR038476">
    <property type="entry name" value="UvrC_RNase_H_dom_sf"/>
</dbReference>
<dbReference type="SUPFAM" id="SSF82771">
    <property type="entry name" value="GIY-YIG endonuclease"/>
    <property type="match status" value="1"/>
</dbReference>
<dbReference type="InterPro" id="IPR004791">
    <property type="entry name" value="UvrC"/>
</dbReference>
<evidence type="ECO:0000256" key="7">
    <source>
        <dbReference type="SAM" id="MobiDB-lite"/>
    </source>
</evidence>
<evidence type="ECO:0000259" key="10">
    <source>
        <dbReference type="PROSITE" id="PS50165"/>
    </source>
</evidence>
<dbReference type="Pfam" id="PF14520">
    <property type="entry name" value="HHH_5"/>
    <property type="match status" value="1"/>
</dbReference>
<dbReference type="InterPro" id="IPR036876">
    <property type="entry name" value="UVR_dom_sf"/>
</dbReference>
<organism evidence="11 12">
    <name type="scientific">Culicoidibacter larvae</name>
    <dbReference type="NCBI Taxonomy" id="2579976"/>
    <lineage>
        <taxon>Bacteria</taxon>
        <taxon>Bacillati</taxon>
        <taxon>Bacillota</taxon>
        <taxon>Culicoidibacteria</taxon>
        <taxon>Culicoidibacterales</taxon>
        <taxon>Culicoidibacteraceae</taxon>
        <taxon>Culicoidibacter</taxon>
    </lineage>
</organism>
<evidence type="ECO:0000256" key="6">
    <source>
        <dbReference type="HAMAP-Rule" id="MF_00203"/>
    </source>
</evidence>
<evidence type="ECO:0000256" key="1">
    <source>
        <dbReference type="ARBA" id="ARBA00022490"/>
    </source>
</evidence>
<dbReference type="GO" id="GO:0009380">
    <property type="term" value="C:excinuclease repair complex"/>
    <property type="evidence" value="ECO:0007669"/>
    <property type="project" value="InterPro"/>
</dbReference>
<dbReference type="PANTHER" id="PTHR30562:SF1">
    <property type="entry name" value="UVRABC SYSTEM PROTEIN C"/>
    <property type="match status" value="1"/>
</dbReference>
<dbReference type="Gene3D" id="1.10.150.20">
    <property type="entry name" value="5' to 3' exonuclease, C-terminal subdomain"/>
    <property type="match status" value="1"/>
</dbReference>
<dbReference type="RefSeq" id="WP_138192009.1">
    <property type="nucleotide sequence ID" value="NZ_VBWP01000010.1"/>
</dbReference>
<keyword evidence="3 6" id="KW-0228">DNA excision</keyword>
<dbReference type="Proteomes" id="UP000306912">
    <property type="component" value="Unassembled WGS sequence"/>
</dbReference>
<dbReference type="Gene3D" id="3.30.420.340">
    <property type="entry name" value="UvrC, RNAse H endonuclease domain"/>
    <property type="match status" value="1"/>
</dbReference>
<dbReference type="NCBIfam" id="TIGR00194">
    <property type="entry name" value="uvrC"/>
    <property type="match status" value="1"/>
</dbReference>
<dbReference type="InterPro" id="IPR010994">
    <property type="entry name" value="RuvA_2-like"/>
</dbReference>
<dbReference type="SMART" id="SM00465">
    <property type="entry name" value="GIYc"/>
    <property type="match status" value="1"/>
</dbReference>
<sequence length="626" mass="72050">MKKKDRRRYTKKEMQGSATLQPRLKPGLKRSERNMPHTQVVKDKLKLLPDKPGCYLMKDSNGIIIYIGKAKVLKNRVRSYFTGSHSGKTLQLVMQISDFDLIITKSEAEALLLESNLIKAHKPKYNILLKDDKSYPFIALTTDEHTRLIITRQPRKKYKALYGPYSSASSARAVVDMLNFMYPLRKCKILPKKECLYYHIGQCLAPCILPITQEEYEPYVEKVQQFLKGDTAPVINDLKARMSDASERMEYERALEFRDMLNAVDMLVTKQTVHMKIDDDVDIFAYSYDDVLVAIQVFHVRGGKLVTRESTIAEYFDDPIEVFYSYILQFYNLEHVMKPKMVYLDKALDISTLNEALDLKIIQPQRGEKKNLVDLATENAAASLEQKKQLYLQQVGRTLGAVEQLGELLGIATPTRIEIFDTANLGNDAIVSAVVVFHNGEPSKRDYRRYKIQSIKEQDDYGALREVLYRRYYRMMMEDKPLPQLIIVDGGIGHVNVAREQLAQLNINIPVVGLAKNDRHKTTALVGLDNEKINLKEHKELFYMLSNMQEEVHRFVIDYHRKLRTKLSLNSRLDHIPGIGEQRKKLLLTTFGSLNKIMEATVDDLAAVIPLKLAQEVYNYLQSDEE</sequence>
<evidence type="ECO:0000259" key="8">
    <source>
        <dbReference type="PROSITE" id="PS50151"/>
    </source>
</evidence>
<dbReference type="FunFam" id="3.40.1440.10:FF:000001">
    <property type="entry name" value="UvrABC system protein C"/>
    <property type="match status" value="1"/>
</dbReference>
<dbReference type="CDD" id="cd10434">
    <property type="entry name" value="GIY-YIG_UvrC_Cho"/>
    <property type="match status" value="1"/>
</dbReference>
<dbReference type="InterPro" id="IPR047296">
    <property type="entry name" value="GIY-YIG_UvrC_Cho"/>
</dbReference>
<feature type="domain" description="UvrC family homology region profile" evidence="10">
    <location>
        <begin position="283"/>
        <end position="500"/>
    </location>
</feature>
<dbReference type="FunCoup" id="A0A5R8Q8D7">
    <property type="interactions" value="267"/>
</dbReference>